<dbReference type="InterPro" id="IPR002067">
    <property type="entry name" value="MCP"/>
</dbReference>
<dbReference type="RefSeq" id="XP_022079178.1">
    <property type="nucleotide sequence ID" value="XM_022223486.1"/>
</dbReference>
<evidence type="ECO:0000256" key="7">
    <source>
        <dbReference type="ARBA" id="ARBA00022792"/>
    </source>
</evidence>
<keyword evidence="3 18" id="KW-0813">Transport</keyword>
<dbReference type="PANTHER" id="PTHR45678">
    <property type="entry name" value="MITOCHONDRIAL 2-OXODICARBOXYLATE CARRIER 1-RELATED"/>
    <property type="match status" value="1"/>
</dbReference>
<evidence type="ECO:0000256" key="8">
    <source>
        <dbReference type="ARBA" id="ARBA00022847"/>
    </source>
</evidence>
<dbReference type="InterPro" id="IPR023395">
    <property type="entry name" value="MCP_dom_sf"/>
</dbReference>
<dbReference type="InterPro" id="IPR051028">
    <property type="entry name" value="Mito_Solute_Carrier"/>
</dbReference>
<keyword evidence="4" id="KW-0597">Phosphoprotein</keyword>
<dbReference type="GO" id="GO:0043490">
    <property type="term" value="P:malate-aspartate shuttle"/>
    <property type="evidence" value="ECO:0007669"/>
    <property type="project" value="TreeGrafter"/>
</dbReference>
<dbReference type="GO" id="GO:0005313">
    <property type="term" value="F:L-glutamate transmembrane transporter activity"/>
    <property type="evidence" value="ECO:0007669"/>
    <property type="project" value="TreeGrafter"/>
</dbReference>
<dbReference type="GeneID" id="110973049"/>
<accession>A0A8B7XEJ8</accession>
<evidence type="ECO:0000256" key="12">
    <source>
        <dbReference type="ARBA" id="ARBA00048437"/>
    </source>
</evidence>
<evidence type="ECO:0000256" key="18">
    <source>
        <dbReference type="RuleBase" id="RU000488"/>
    </source>
</evidence>
<dbReference type="KEGG" id="aplc:110973049"/>
<keyword evidence="20" id="KW-1185">Reference proteome</keyword>
<keyword evidence="10" id="KW-0496">Mitochondrion</keyword>
<evidence type="ECO:0000256" key="17">
    <source>
        <dbReference type="PROSITE-ProRule" id="PRU00282"/>
    </source>
</evidence>
<evidence type="ECO:0000256" key="9">
    <source>
        <dbReference type="ARBA" id="ARBA00022989"/>
    </source>
</evidence>
<keyword evidence="11 17" id="KW-0472">Membrane</keyword>
<dbReference type="PANTHER" id="PTHR45678:SF5">
    <property type="entry name" value="AT03939P-RELATED"/>
    <property type="match status" value="1"/>
</dbReference>
<evidence type="ECO:0000256" key="16">
    <source>
        <dbReference type="ARBA" id="ARBA00081096"/>
    </source>
</evidence>
<organism evidence="20 22">
    <name type="scientific">Acanthaster planci</name>
    <name type="common">Crown-of-thorns starfish</name>
    <dbReference type="NCBI Taxonomy" id="133434"/>
    <lineage>
        <taxon>Eukaryota</taxon>
        <taxon>Metazoa</taxon>
        <taxon>Echinodermata</taxon>
        <taxon>Eleutherozoa</taxon>
        <taxon>Asterozoa</taxon>
        <taxon>Asteroidea</taxon>
        <taxon>Valvatacea</taxon>
        <taxon>Valvatida</taxon>
        <taxon>Acanthasteridae</taxon>
        <taxon>Acanthaster</taxon>
    </lineage>
</organism>
<evidence type="ECO:0000256" key="6">
    <source>
        <dbReference type="ARBA" id="ARBA00022737"/>
    </source>
</evidence>
<gene>
    <name evidence="21 22" type="primary">LOC110973049</name>
</gene>
<dbReference type="GO" id="GO:0015183">
    <property type="term" value="F:L-aspartate transmembrane transporter activity"/>
    <property type="evidence" value="ECO:0007669"/>
    <property type="project" value="TreeGrafter"/>
</dbReference>
<dbReference type="PRINTS" id="PR00926">
    <property type="entry name" value="MITOCARRIER"/>
</dbReference>
<feature type="region of interest" description="Disordered" evidence="19">
    <location>
        <begin position="1"/>
        <end position="20"/>
    </location>
</feature>
<feature type="repeat" description="Solcar" evidence="17">
    <location>
        <begin position="119"/>
        <end position="239"/>
    </location>
</feature>
<comment type="similarity">
    <text evidence="2 18">Belongs to the mitochondrial carrier (TC 2.A.29) family.</text>
</comment>
<dbReference type="Pfam" id="PF00153">
    <property type="entry name" value="Mito_carr"/>
    <property type="match status" value="3"/>
</dbReference>
<proteinExistence type="inferred from homology"/>
<keyword evidence="6" id="KW-0677">Repeat</keyword>
<keyword evidence="5 17" id="KW-0812">Transmembrane</keyword>
<evidence type="ECO:0000256" key="10">
    <source>
        <dbReference type="ARBA" id="ARBA00023128"/>
    </source>
</evidence>
<dbReference type="AlphaFoldDB" id="A0A8B7XEJ8"/>
<sequence>MGDISASKEASEEQSKQPKGYSGLPAKCINGALAGVTGVTCIFPIDLVKTRLQNQQVIDGRRMYKNLLDCFIKTAKADGIKGLYKGYGINVALISPEKSIKLVGNDFFRYHLQREGKPMGLHREMLAGGGAGLCQVIITTPMEMLKIQLQDAGRKIERKKIPGLGTVPDVPTAKVNPSLTRAFSASTTAEVTPSALTIARNLLQTKGVFGLYRGLGATLMRDIPFSMIYFPLFAHLNAQGMEHENGRASFQHSFVCGCLAATVASLSVNPVDVIKTRLQLLQQAPGEHTYTGIRDCAAKIWKYEGPSAFFKGASCRLLVISPLFGIAQAVYYFGVGEFLLGIPKQWL</sequence>
<keyword evidence="8" id="KW-0769">Symport</keyword>
<dbReference type="FunFam" id="1.50.40.10:FF:000026">
    <property type="entry name" value="Putative mitochondrial glutamate carrier 2"/>
    <property type="match status" value="1"/>
</dbReference>
<dbReference type="Gene3D" id="1.50.40.10">
    <property type="entry name" value="Mitochondrial carrier domain"/>
    <property type="match status" value="1"/>
</dbReference>
<feature type="repeat" description="Solcar" evidence="17">
    <location>
        <begin position="248"/>
        <end position="337"/>
    </location>
</feature>
<name>A0A8B7XEJ8_ACAPL</name>
<dbReference type="InterPro" id="IPR018108">
    <property type="entry name" value="MCP_transmembrane"/>
</dbReference>
<evidence type="ECO:0000256" key="4">
    <source>
        <dbReference type="ARBA" id="ARBA00022553"/>
    </source>
</evidence>
<evidence type="ECO:0000256" key="11">
    <source>
        <dbReference type="ARBA" id="ARBA00023136"/>
    </source>
</evidence>
<reference evidence="21 22" key="1">
    <citation type="submission" date="2025-04" db="UniProtKB">
        <authorList>
            <consortium name="RefSeq"/>
        </authorList>
    </citation>
    <scope>IDENTIFICATION</scope>
</reference>
<evidence type="ECO:0000313" key="21">
    <source>
        <dbReference type="RefSeq" id="XP_022079178.1"/>
    </source>
</evidence>
<evidence type="ECO:0000256" key="15">
    <source>
        <dbReference type="ARBA" id="ARBA00076502"/>
    </source>
</evidence>
<comment type="subcellular location">
    <subcellularLocation>
        <location evidence="1">Mitochondrion inner membrane</location>
        <topology evidence="1">Multi-pass membrane protein</topology>
    </subcellularLocation>
</comment>
<dbReference type="RefSeq" id="XP_022079179.1">
    <property type="nucleotide sequence ID" value="XM_022223487.1"/>
</dbReference>
<dbReference type="GO" id="GO:0005743">
    <property type="term" value="C:mitochondrial inner membrane"/>
    <property type="evidence" value="ECO:0007669"/>
    <property type="project" value="UniProtKB-SubCell"/>
</dbReference>
<comment type="catalytic activity">
    <reaction evidence="12">
        <text>L-glutamate(in) + H(+)(in) = L-glutamate(out) + H(+)(out)</text>
        <dbReference type="Rhea" id="RHEA:70955"/>
        <dbReference type="ChEBI" id="CHEBI:15378"/>
        <dbReference type="ChEBI" id="CHEBI:29985"/>
    </reaction>
</comment>
<evidence type="ECO:0000256" key="19">
    <source>
        <dbReference type="SAM" id="MobiDB-lite"/>
    </source>
</evidence>
<dbReference type="Proteomes" id="UP000694845">
    <property type="component" value="Unplaced"/>
</dbReference>
<evidence type="ECO:0000256" key="3">
    <source>
        <dbReference type="ARBA" id="ARBA00022448"/>
    </source>
</evidence>
<keyword evidence="7" id="KW-0999">Mitochondrion inner membrane</keyword>
<keyword evidence="9" id="KW-1133">Transmembrane helix</keyword>
<dbReference type="PROSITE" id="PS50920">
    <property type="entry name" value="SOLCAR"/>
    <property type="match status" value="3"/>
</dbReference>
<evidence type="ECO:0000313" key="20">
    <source>
        <dbReference type="Proteomes" id="UP000694845"/>
    </source>
</evidence>
<feature type="repeat" description="Solcar" evidence="17">
    <location>
        <begin position="22"/>
        <end position="111"/>
    </location>
</feature>
<comment type="function">
    <text evidence="13">Responsible for the transport of glutamate from the cytosol into the mitochondrial matrix with the concomitant import of a proton (symport system).</text>
</comment>
<dbReference type="SUPFAM" id="SSF103506">
    <property type="entry name" value="Mitochondrial carrier"/>
    <property type="match status" value="1"/>
</dbReference>
<evidence type="ECO:0000256" key="13">
    <source>
        <dbReference type="ARBA" id="ARBA00057953"/>
    </source>
</evidence>
<dbReference type="OrthoDB" id="2382881at2759"/>
<evidence type="ECO:0000256" key="1">
    <source>
        <dbReference type="ARBA" id="ARBA00004448"/>
    </source>
</evidence>
<protein>
    <recommendedName>
        <fullName evidence="14">Mitochondrial glutamate carrier 2</fullName>
    </recommendedName>
    <alternativeName>
        <fullName evidence="16">Glutamate/H(+) symporter 2</fullName>
    </alternativeName>
    <alternativeName>
        <fullName evidence="15">Solute carrier family 25 member 18</fullName>
    </alternativeName>
</protein>
<evidence type="ECO:0000256" key="14">
    <source>
        <dbReference type="ARBA" id="ARBA00069241"/>
    </source>
</evidence>
<dbReference type="GO" id="GO:0015293">
    <property type="term" value="F:symporter activity"/>
    <property type="evidence" value="ECO:0007669"/>
    <property type="project" value="UniProtKB-KW"/>
</dbReference>
<evidence type="ECO:0000256" key="5">
    <source>
        <dbReference type="ARBA" id="ARBA00022692"/>
    </source>
</evidence>
<evidence type="ECO:0000256" key="2">
    <source>
        <dbReference type="ARBA" id="ARBA00006375"/>
    </source>
</evidence>
<evidence type="ECO:0000313" key="22">
    <source>
        <dbReference type="RefSeq" id="XP_022079179.1"/>
    </source>
</evidence>